<evidence type="ECO:0000313" key="2">
    <source>
        <dbReference type="EMBL" id="SFR48691.1"/>
    </source>
</evidence>
<dbReference type="AlphaFoldDB" id="A0A1I6H2W3"/>
<reference evidence="3" key="1">
    <citation type="submission" date="2016-10" db="EMBL/GenBank/DDBJ databases">
        <authorList>
            <person name="Varghese N."/>
            <person name="Submissions S."/>
        </authorList>
    </citation>
    <scope>NUCLEOTIDE SEQUENCE [LARGE SCALE GENOMIC DNA]</scope>
    <source>
        <strain evidence="3">DSM 26921</strain>
    </source>
</reference>
<keyword evidence="1" id="KW-0732">Signal</keyword>
<protein>
    <recommendedName>
        <fullName evidence="4">DUF3108 domain-containing protein</fullName>
    </recommendedName>
</protein>
<sequence>MRLFGLATGLALALAMPVSALTLPSDGNLKFDVVRKGKDIGDHSYQFSGNQNAFTVKVSTDVVVKAPLIRTTAYSFKHDSLEQWKGGKLQKLNSATNDDGKPQKLSTSGKGALPASLWNDDIVKTGKLMNTIDGTIMSVRVADLGTERVTTKKRQCDCASLPPLRRLGTRFMV</sequence>
<gene>
    <name evidence="2" type="ORF">SAMN04488002_2408</name>
</gene>
<evidence type="ECO:0000313" key="3">
    <source>
        <dbReference type="Proteomes" id="UP000199658"/>
    </source>
</evidence>
<dbReference type="STRING" id="670154.SAMN04488002_2408"/>
<name>A0A1I6H2W3_9RHOB</name>
<dbReference type="Pfam" id="PF19630">
    <property type="entry name" value="DUF6134"/>
    <property type="match status" value="1"/>
</dbReference>
<feature type="signal peptide" evidence="1">
    <location>
        <begin position="1"/>
        <end position="20"/>
    </location>
</feature>
<evidence type="ECO:0008006" key="4">
    <source>
        <dbReference type="Google" id="ProtNLM"/>
    </source>
</evidence>
<dbReference type="EMBL" id="FOYO01000001">
    <property type="protein sequence ID" value="SFR48691.1"/>
    <property type="molecule type" value="Genomic_DNA"/>
</dbReference>
<organism evidence="2 3">
    <name type="scientific">Litoreibacter janthinus</name>
    <dbReference type="NCBI Taxonomy" id="670154"/>
    <lineage>
        <taxon>Bacteria</taxon>
        <taxon>Pseudomonadati</taxon>
        <taxon>Pseudomonadota</taxon>
        <taxon>Alphaproteobacteria</taxon>
        <taxon>Rhodobacterales</taxon>
        <taxon>Roseobacteraceae</taxon>
        <taxon>Litoreibacter</taxon>
    </lineage>
</organism>
<dbReference type="InterPro" id="IPR045767">
    <property type="entry name" value="DUF6134"/>
</dbReference>
<keyword evidence="3" id="KW-1185">Reference proteome</keyword>
<evidence type="ECO:0000256" key="1">
    <source>
        <dbReference type="SAM" id="SignalP"/>
    </source>
</evidence>
<dbReference type="Proteomes" id="UP000199658">
    <property type="component" value="Unassembled WGS sequence"/>
</dbReference>
<proteinExistence type="predicted"/>
<accession>A0A1I6H2W3</accession>
<feature type="chain" id="PRO_5011653643" description="DUF3108 domain-containing protein" evidence="1">
    <location>
        <begin position="21"/>
        <end position="173"/>
    </location>
</feature>